<dbReference type="AlphaFoldDB" id="E9H9E5"/>
<evidence type="ECO:0000313" key="2">
    <source>
        <dbReference type="Proteomes" id="UP000000305"/>
    </source>
</evidence>
<dbReference type="Proteomes" id="UP000000305">
    <property type="component" value="Unassembled WGS sequence"/>
</dbReference>
<sequence>MKADVLAKWSDSLIMFVKVEECRMNNDALLVVPGGAATWCMPSSSSRTLLIWVITAGVVLQTAEGFTLDVNCNKITTPVETIGPGPRKWTIDLSSIPCHQP</sequence>
<evidence type="ECO:0000313" key="1">
    <source>
        <dbReference type="EMBL" id="EFX71668.1"/>
    </source>
</evidence>
<protein>
    <submittedName>
        <fullName evidence="1">Uncharacterized protein</fullName>
    </submittedName>
</protein>
<accession>E9H9E5</accession>
<reference evidence="1 2" key="1">
    <citation type="journal article" date="2011" name="Science">
        <title>The ecoresponsive genome of Daphnia pulex.</title>
        <authorList>
            <person name="Colbourne J.K."/>
            <person name="Pfrender M.E."/>
            <person name="Gilbert D."/>
            <person name="Thomas W.K."/>
            <person name="Tucker A."/>
            <person name="Oakley T.H."/>
            <person name="Tokishita S."/>
            <person name="Aerts A."/>
            <person name="Arnold G.J."/>
            <person name="Basu M.K."/>
            <person name="Bauer D.J."/>
            <person name="Caceres C.E."/>
            <person name="Carmel L."/>
            <person name="Casola C."/>
            <person name="Choi J.H."/>
            <person name="Detter J.C."/>
            <person name="Dong Q."/>
            <person name="Dusheyko S."/>
            <person name="Eads B.D."/>
            <person name="Frohlich T."/>
            <person name="Geiler-Samerotte K.A."/>
            <person name="Gerlach D."/>
            <person name="Hatcher P."/>
            <person name="Jogdeo S."/>
            <person name="Krijgsveld J."/>
            <person name="Kriventseva E.V."/>
            <person name="Kultz D."/>
            <person name="Laforsch C."/>
            <person name="Lindquist E."/>
            <person name="Lopez J."/>
            <person name="Manak J.R."/>
            <person name="Muller J."/>
            <person name="Pangilinan J."/>
            <person name="Patwardhan R.P."/>
            <person name="Pitluck S."/>
            <person name="Pritham E.J."/>
            <person name="Rechtsteiner A."/>
            <person name="Rho M."/>
            <person name="Rogozin I.B."/>
            <person name="Sakarya O."/>
            <person name="Salamov A."/>
            <person name="Schaack S."/>
            <person name="Shapiro H."/>
            <person name="Shiga Y."/>
            <person name="Skalitzky C."/>
            <person name="Smith Z."/>
            <person name="Souvorov A."/>
            <person name="Sung W."/>
            <person name="Tang Z."/>
            <person name="Tsuchiya D."/>
            <person name="Tu H."/>
            <person name="Vos H."/>
            <person name="Wang M."/>
            <person name="Wolf Y.I."/>
            <person name="Yamagata H."/>
            <person name="Yamada T."/>
            <person name="Ye Y."/>
            <person name="Shaw J.R."/>
            <person name="Andrews J."/>
            <person name="Crease T.J."/>
            <person name="Tang H."/>
            <person name="Lucas S.M."/>
            <person name="Robertson H.M."/>
            <person name="Bork P."/>
            <person name="Koonin E.V."/>
            <person name="Zdobnov E.M."/>
            <person name="Grigoriev I.V."/>
            <person name="Lynch M."/>
            <person name="Boore J.L."/>
        </authorList>
    </citation>
    <scope>NUCLEOTIDE SEQUENCE [LARGE SCALE GENOMIC DNA]</scope>
</reference>
<dbReference type="InParanoid" id="E9H9E5"/>
<dbReference type="HOGENOM" id="CLU_2294472_0_0_1"/>
<proteinExistence type="predicted"/>
<keyword evidence="2" id="KW-1185">Reference proteome</keyword>
<name>E9H9E5_DAPPU</name>
<dbReference type="EMBL" id="GL732608">
    <property type="protein sequence ID" value="EFX71668.1"/>
    <property type="molecule type" value="Genomic_DNA"/>
</dbReference>
<gene>
    <name evidence="1" type="ORF">DAPPUDRAFT_111498</name>
</gene>
<dbReference type="KEGG" id="dpx:DAPPUDRAFT_111498"/>
<organism evidence="1 2">
    <name type="scientific">Daphnia pulex</name>
    <name type="common">Water flea</name>
    <dbReference type="NCBI Taxonomy" id="6669"/>
    <lineage>
        <taxon>Eukaryota</taxon>
        <taxon>Metazoa</taxon>
        <taxon>Ecdysozoa</taxon>
        <taxon>Arthropoda</taxon>
        <taxon>Crustacea</taxon>
        <taxon>Branchiopoda</taxon>
        <taxon>Diplostraca</taxon>
        <taxon>Cladocera</taxon>
        <taxon>Anomopoda</taxon>
        <taxon>Daphniidae</taxon>
        <taxon>Daphnia</taxon>
    </lineage>
</organism>